<dbReference type="RefSeq" id="WP_246010039.1">
    <property type="nucleotide sequence ID" value="NZ_RCDD01000003.1"/>
</dbReference>
<feature type="transmembrane region" description="Helical" evidence="1">
    <location>
        <begin position="92"/>
        <end position="110"/>
    </location>
</feature>
<dbReference type="EMBL" id="RCDD01000003">
    <property type="protein sequence ID" value="RLK58365.1"/>
    <property type="molecule type" value="Genomic_DNA"/>
</dbReference>
<evidence type="ECO:0000313" key="2">
    <source>
        <dbReference type="EMBL" id="RLK58365.1"/>
    </source>
</evidence>
<dbReference type="AlphaFoldDB" id="A0A421B1U0"/>
<comment type="caution">
    <text evidence="2">The sequence shown here is derived from an EMBL/GenBank/DDBJ whole genome shotgun (WGS) entry which is preliminary data.</text>
</comment>
<keyword evidence="3" id="KW-1185">Reference proteome</keyword>
<organism evidence="2 3">
    <name type="scientific">Actinokineospora cianjurensis</name>
    <dbReference type="NCBI Taxonomy" id="585224"/>
    <lineage>
        <taxon>Bacteria</taxon>
        <taxon>Bacillati</taxon>
        <taxon>Actinomycetota</taxon>
        <taxon>Actinomycetes</taxon>
        <taxon>Pseudonocardiales</taxon>
        <taxon>Pseudonocardiaceae</taxon>
        <taxon>Actinokineospora</taxon>
    </lineage>
</organism>
<protein>
    <recommendedName>
        <fullName evidence="4">Interferon-induced transmembrane protein</fullName>
    </recommendedName>
</protein>
<evidence type="ECO:0000313" key="3">
    <source>
        <dbReference type="Proteomes" id="UP000282454"/>
    </source>
</evidence>
<keyword evidence="1" id="KW-1133">Transmembrane helix</keyword>
<sequence length="111" mass="11641">MFVHITTTLGDLLAQPPAGGKNPFDGITPDFSVFGVEFTQGWQKLLAGLWGLAFVVAAFGAVRAVLELQHAKKGGYQASVHEHTESAKRSGYAVLGLAALGIIFGAVVALF</sequence>
<evidence type="ECO:0000256" key="1">
    <source>
        <dbReference type="SAM" id="Phobius"/>
    </source>
</evidence>
<feature type="transmembrane region" description="Helical" evidence="1">
    <location>
        <begin position="45"/>
        <end position="66"/>
    </location>
</feature>
<proteinExistence type="predicted"/>
<reference evidence="2 3" key="1">
    <citation type="submission" date="2018-10" db="EMBL/GenBank/DDBJ databases">
        <title>Genomic Encyclopedia of Archaeal and Bacterial Type Strains, Phase II (KMG-II): from individual species to whole genera.</title>
        <authorList>
            <person name="Goeker M."/>
        </authorList>
    </citation>
    <scope>NUCLEOTIDE SEQUENCE [LARGE SCALE GENOMIC DNA]</scope>
    <source>
        <strain evidence="2 3">DSM 45657</strain>
    </source>
</reference>
<keyword evidence="1" id="KW-0472">Membrane</keyword>
<dbReference type="Proteomes" id="UP000282454">
    <property type="component" value="Unassembled WGS sequence"/>
</dbReference>
<keyword evidence="1" id="KW-0812">Transmembrane</keyword>
<name>A0A421B1U0_9PSEU</name>
<evidence type="ECO:0008006" key="4">
    <source>
        <dbReference type="Google" id="ProtNLM"/>
    </source>
</evidence>
<gene>
    <name evidence="2" type="ORF">CLV68_4463</name>
</gene>
<accession>A0A421B1U0</accession>